<dbReference type="InterPro" id="IPR011004">
    <property type="entry name" value="Trimer_LpxA-like_sf"/>
</dbReference>
<dbReference type="EMBL" id="QHKS01000013">
    <property type="protein sequence ID" value="RDK00805.1"/>
    <property type="molecule type" value="Genomic_DNA"/>
</dbReference>
<organism evidence="3 4">
    <name type="scientific">Paraburkholderia lacunae</name>
    <dbReference type="NCBI Taxonomy" id="2211104"/>
    <lineage>
        <taxon>Bacteria</taxon>
        <taxon>Pseudomonadati</taxon>
        <taxon>Pseudomonadota</taxon>
        <taxon>Betaproteobacteria</taxon>
        <taxon>Burkholderiales</taxon>
        <taxon>Burkholderiaceae</taxon>
        <taxon>Paraburkholderia</taxon>
    </lineage>
</organism>
<evidence type="ECO:0000313" key="4">
    <source>
        <dbReference type="Proteomes" id="UP000254875"/>
    </source>
</evidence>
<dbReference type="PANTHER" id="PTHR23416">
    <property type="entry name" value="SIALIC ACID SYNTHASE-RELATED"/>
    <property type="match status" value="1"/>
</dbReference>
<protein>
    <submittedName>
        <fullName evidence="3">Putative colanic acid biosynthesis acetyltransferase</fullName>
    </submittedName>
</protein>
<proteinExistence type="inferred from homology"/>
<name>A0A370N5H6_9BURK</name>
<sequence length="187" mass="20283">MILQGVDSKVAPSFSLRNRVARAIWGIVYVLFFFPTPRACHGWRRGILRAFGARVGAGAHIYPRVRIWAPWNLSIGALAGVANGVTLYSMEKIILGERCVISQGAHLCTGSHDFNDPLFQLTAQPISIGREAWICAEAFVCPGAEIADGAVVGARSVVTRSLRESWTVYAGMPARKISIRSGSGEKQ</sequence>
<keyword evidence="4" id="KW-1185">Reference proteome</keyword>
<comment type="similarity">
    <text evidence="1">Belongs to the transferase hexapeptide repeat family.</text>
</comment>
<dbReference type="OrthoDB" id="9815592at2"/>
<dbReference type="PANTHER" id="PTHR23416:SF23">
    <property type="entry name" value="ACETYLTRANSFERASE C18B11.09C-RELATED"/>
    <property type="match status" value="1"/>
</dbReference>
<keyword evidence="2 3" id="KW-0808">Transferase</keyword>
<dbReference type="GO" id="GO:0008374">
    <property type="term" value="F:O-acyltransferase activity"/>
    <property type="evidence" value="ECO:0007669"/>
    <property type="project" value="TreeGrafter"/>
</dbReference>
<reference evidence="4" key="1">
    <citation type="submission" date="2018-05" db="EMBL/GenBank/DDBJ databases">
        <authorList>
            <person name="Feng T."/>
        </authorList>
    </citation>
    <scope>NUCLEOTIDE SEQUENCE [LARGE SCALE GENOMIC DNA]</scope>
    <source>
        <strain evidence="4">S27</strain>
    </source>
</reference>
<dbReference type="AlphaFoldDB" id="A0A370N5H6"/>
<dbReference type="GO" id="GO:0005829">
    <property type="term" value="C:cytosol"/>
    <property type="evidence" value="ECO:0007669"/>
    <property type="project" value="TreeGrafter"/>
</dbReference>
<evidence type="ECO:0000313" key="3">
    <source>
        <dbReference type="EMBL" id="RDK00805.1"/>
    </source>
</evidence>
<gene>
    <name evidence="3" type="ORF">DLM46_20870</name>
</gene>
<accession>A0A370N5H6</accession>
<dbReference type="InterPro" id="IPR051159">
    <property type="entry name" value="Hexapeptide_acetyltransf"/>
</dbReference>
<evidence type="ECO:0000256" key="1">
    <source>
        <dbReference type="ARBA" id="ARBA00007274"/>
    </source>
</evidence>
<dbReference type="Gene3D" id="2.160.10.10">
    <property type="entry name" value="Hexapeptide repeat proteins"/>
    <property type="match status" value="1"/>
</dbReference>
<dbReference type="Proteomes" id="UP000254875">
    <property type="component" value="Unassembled WGS sequence"/>
</dbReference>
<comment type="caution">
    <text evidence="3">The sequence shown here is derived from an EMBL/GenBank/DDBJ whole genome shotgun (WGS) entry which is preliminary data.</text>
</comment>
<dbReference type="CDD" id="cd05825">
    <property type="entry name" value="LbH_wcaF_like"/>
    <property type="match status" value="1"/>
</dbReference>
<dbReference type="SUPFAM" id="SSF51161">
    <property type="entry name" value="Trimeric LpxA-like enzymes"/>
    <property type="match status" value="1"/>
</dbReference>
<evidence type="ECO:0000256" key="2">
    <source>
        <dbReference type="ARBA" id="ARBA00022679"/>
    </source>
</evidence>